<evidence type="ECO:0000313" key="1">
    <source>
        <dbReference type="EMBL" id="KHL04473.1"/>
    </source>
</evidence>
<keyword evidence="2" id="KW-1185">Reference proteome</keyword>
<comment type="caution">
    <text evidence="1">The sequence shown here is derived from an EMBL/GenBank/DDBJ whole genome shotgun (WGS) entry which is preliminary data.</text>
</comment>
<organism evidence="1 2">
    <name type="scientific">Sinomonas humi</name>
    <dbReference type="NCBI Taxonomy" id="1338436"/>
    <lineage>
        <taxon>Bacteria</taxon>
        <taxon>Bacillati</taxon>
        <taxon>Actinomycetota</taxon>
        <taxon>Actinomycetes</taxon>
        <taxon>Micrococcales</taxon>
        <taxon>Micrococcaceae</taxon>
        <taxon>Sinomonas</taxon>
    </lineage>
</organism>
<dbReference type="AlphaFoldDB" id="A0A0B2ARH9"/>
<gene>
    <name evidence="1" type="ORF">LK10_05460</name>
</gene>
<dbReference type="STRING" id="1338436.LK10_05460"/>
<dbReference type="EMBL" id="JTDL01000079">
    <property type="protein sequence ID" value="KHL04473.1"/>
    <property type="molecule type" value="Genomic_DNA"/>
</dbReference>
<proteinExistence type="predicted"/>
<reference evidence="1 2" key="1">
    <citation type="submission" date="2014-09" db="EMBL/GenBank/DDBJ databases">
        <title>Genome sequence of Sinomonas sp. MUSC 117.</title>
        <authorList>
            <person name="Lee L.-H."/>
        </authorList>
    </citation>
    <scope>NUCLEOTIDE SEQUENCE [LARGE SCALE GENOMIC DNA]</scope>
    <source>
        <strain evidence="1 2">MUSC 117</strain>
    </source>
</reference>
<protein>
    <submittedName>
        <fullName evidence="1">Uncharacterized protein</fullName>
    </submittedName>
</protein>
<evidence type="ECO:0000313" key="2">
    <source>
        <dbReference type="Proteomes" id="UP000030982"/>
    </source>
</evidence>
<accession>A0A0B2ARH9</accession>
<sequence length="94" mass="10622">MFRPFRLSTGTEASAASFSRTLEHCCRRSSVRSGPRLDAVKTRSQNDTLGLYRTRVKRSCALPAQDGRLLRWKVPGADLQASVRSFTCTRQILY</sequence>
<name>A0A0B2ARH9_9MICC</name>
<dbReference type="Proteomes" id="UP000030982">
    <property type="component" value="Unassembled WGS sequence"/>
</dbReference>